<evidence type="ECO:0000313" key="1">
    <source>
        <dbReference type="EMBL" id="GBL81893.1"/>
    </source>
</evidence>
<organism evidence="1 2">
    <name type="scientific">Araneus ventricosus</name>
    <name type="common">Orbweaver spider</name>
    <name type="synonym">Epeira ventricosa</name>
    <dbReference type="NCBI Taxonomy" id="182803"/>
    <lineage>
        <taxon>Eukaryota</taxon>
        <taxon>Metazoa</taxon>
        <taxon>Ecdysozoa</taxon>
        <taxon>Arthropoda</taxon>
        <taxon>Chelicerata</taxon>
        <taxon>Arachnida</taxon>
        <taxon>Araneae</taxon>
        <taxon>Araneomorphae</taxon>
        <taxon>Entelegynae</taxon>
        <taxon>Araneoidea</taxon>
        <taxon>Araneidae</taxon>
        <taxon>Araneus</taxon>
    </lineage>
</organism>
<evidence type="ECO:0000313" key="2">
    <source>
        <dbReference type="Proteomes" id="UP000499080"/>
    </source>
</evidence>
<comment type="caution">
    <text evidence="1">The sequence shown here is derived from an EMBL/GenBank/DDBJ whole genome shotgun (WGS) entry which is preliminary data.</text>
</comment>
<accession>A0A4Y2APY2</accession>
<keyword evidence="2" id="KW-1185">Reference proteome</keyword>
<reference evidence="1 2" key="1">
    <citation type="journal article" date="2019" name="Sci. Rep.">
        <title>Orb-weaving spider Araneus ventricosus genome elucidates the spidroin gene catalogue.</title>
        <authorList>
            <person name="Kono N."/>
            <person name="Nakamura H."/>
            <person name="Ohtoshi R."/>
            <person name="Moran D.A.P."/>
            <person name="Shinohara A."/>
            <person name="Yoshida Y."/>
            <person name="Fujiwara M."/>
            <person name="Mori M."/>
            <person name="Tomita M."/>
            <person name="Arakawa K."/>
        </authorList>
    </citation>
    <scope>NUCLEOTIDE SEQUENCE [LARGE SCALE GENOMIC DNA]</scope>
</reference>
<gene>
    <name evidence="1" type="ORF">AVEN_50492_1</name>
</gene>
<dbReference type="AlphaFoldDB" id="A0A4Y2APY2"/>
<dbReference type="OrthoDB" id="6783620at2759"/>
<sequence length="133" mass="15219">MEDVMELETEKDQDCSKDGPYTTFASKSFQQPTLNVQMRLKLDKPTLVIHRYGVCNRAISAIASSVIQDLGLILESDISLSQTKIKYLAKNIELKKNWSQNQMKIVPLYLAFTLMDDVTKLLQPKYSRTRSSK</sequence>
<dbReference type="Proteomes" id="UP000499080">
    <property type="component" value="Unassembled WGS sequence"/>
</dbReference>
<name>A0A4Y2APY2_ARAVE</name>
<dbReference type="EMBL" id="BGPR01000027">
    <property type="protein sequence ID" value="GBL81893.1"/>
    <property type="molecule type" value="Genomic_DNA"/>
</dbReference>
<protein>
    <submittedName>
        <fullName evidence="1">Uncharacterized protein</fullName>
    </submittedName>
</protein>
<proteinExistence type="predicted"/>